<organism evidence="1 2">
    <name type="scientific">Muricoccus pecuniae</name>
    <dbReference type="NCBI Taxonomy" id="693023"/>
    <lineage>
        <taxon>Bacteria</taxon>
        <taxon>Pseudomonadati</taxon>
        <taxon>Pseudomonadota</taxon>
        <taxon>Alphaproteobacteria</taxon>
        <taxon>Acetobacterales</taxon>
        <taxon>Roseomonadaceae</taxon>
        <taxon>Muricoccus</taxon>
    </lineage>
</organism>
<dbReference type="InterPro" id="IPR010710">
    <property type="entry name" value="DUF1289"/>
</dbReference>
<gene>
    <name evidence="1" type="ORF">FHS87_000536</name>
</gene>
<evidence type="ECO:0000313" key="2">
    <source>
        <dbReference type="Proteomes" id="UP000580654"/>
    </source>
</evidence>
<dbReference type="Proteomes" id="UP000580654">
    <property type="component" value="Unassembled WGS sequence"/>
</dbReference>
<proteinExistence type="predicted"/>
<keyword evidence="2" id="KW-1185">Reference proteome</keyword>
<comment type="caution">
    <text evidence="1">The sequence shown here is derived from an EMBL/GenBank/DDBJ whole genome shotgun (WGS) entry which is preliminary data.</text>
</comment>
<evidence type="ECO:0000313" key="1">
    <source>
        <dbReference type="EMBL" id="MBB5692521.1"/>
    </source>
</evidence>
<dbReference type="EMBL" id="JACIJD010000002">
    <property type="protein sequence ID" value="MBB5692521.1"/>
    <property type="molecule type" value="Genomic_DNA"/>
</dbReference>
<sequence>MTTPAAQAPAGPGAPSSPCTGLCALDGEGFCRGCFRHIEEIAAWPGAGDDERRAILARCAARRAARA</sequence>
<dbReference type="AlphaFoldDB" id="A0A840Y981"/>
<reference evidence="1 2" key="1">
    <citation type="submission" date="2020-08" db="EMBL/GenBank/DDBJ databases">
        <title>Genomic Encyclopedia of Type Strains, Phase IV (KMG-IV): sequencing the most valuable type-strain genomes for metagenomic binning, comparative biology and taxonomic classification.</title>
        <authorList>
            <person name="Goeker M."/>
        </authorList>
    </citation>
    <scope>NUCLEOTIDE SEQUENCE [LARGE SCALE GENOMIC DNA]</scope>
    <source>
        <strain evidence="1 2">DSM 25622</strain>
    </source>
</reference>
<dbReference type="PANTHER" id="PTHR35175">
    <property type="entry name" value="DUF1289 DOMAIN-CONTAINING PROTEIN"/>
    <property type="match status" value="1"/>
</dbReference>
<protein>
    <submittedName>
        <fullName evidence="1">Putative Fe-S protein YdhL (DUF1289 family)</fullName>
    </submittedName>
</protein>
<dbReference type="PANTHER" id="PTHR35175:SF2">
    <property type="entry name" value="DUF1289 DOMAIN-CONTAINING PROTEIN"/>
    <property type="match status" value="1"/>
</dbReference>
<name>A0A840Y981_9PROT</name>
<dbReference type="RefSeq" id="WP_184513587.1">
    <property type="nucleotide sequence ID" value="NZ_JACIJD010000002.1"/>
</dbReference>
<dbReference type="Pfam" id="PF06945">
    <property type="entry name" value="DUF1289"/>
    <property type="match status" value="1"/>
</dbReference>
<accession>A0A840Y981</accession>